<evidence type="ECO:0000256" key="6">
    <source>
        <dbReference type="ARBA" id="ARBA00023136"/>
    </source>
</evidence>
<keyword evidence="7" id="KW-0968">Cytoplasmic vesicle</keyword>
<evidence type="ECO:0000313" key="11">
    <source>
        <dbReference type="Proteomes" id="UP000694906"/>
    </source>
</evidence>
<dbReference type="InterPro" id="IPR050930">
    <property type="entry name" value="MFS_Vesicular_Transporter"/>
</dbReference>
<dbReference type="InterPro" id="IPR020846">
    <property type="entry name" value="MFS_dom"/>
</dbReference>
<keyword evidence="11" id="KW-1185">Reference proteome</keyword>
<dbReference type="InterPro" id="IPR036259">
    <property type="entry name" value="MFS_trans_sf"/>
</dbReference>
<dbReference type="PANTHER" id="PTHR23506">
    <property type="entry name" value="GH10249P"/>
    <property type="match status" value="1"/>
</dbReference>
<feature type="domain" description="Major facilitator superfamily (MFS) profile" evidence="10">
    <location>
        <begin position="46"/>
        <end position="265"/>
    </location>
</feature>
<protein>
    <submittedName>
        <fullName evidence="12">MFS-type transporter SLC18B1-like</fullName>
    </submittedName>
</protein>
<evidence type="ECO:0000256" key="7">
    <source>
        <dbReference type="ARBA" id="ARBA00023329"/>
    </source>
</evidence>
<evidence type="ECO:0000256" key="5">
    <source>
        <dbReference type="ARBA" id="ARBA00023018"/>
    </source>
</evidence>
<evidence type="ECO:0000256" key="4">
    <source>
        <dbReference type="ARBA" id="ARBA00022989"/>
    </source>
</evidence>
<keyword evidence="3 9" id="KW-0812">Transmembrane</keyword>
<keyword evidence="4 9" id="KW-1133">Transmembrane helix</keyword>
<dbReference type="GO" id="GO:0022857">
    <property type="term" value="F:transmembrane transporter activity"/>
    <property type="evidence" value="ECO:0007669"/>
    <property type="project" value="InterPro"/>
</dbReference>
<keyword evidence="5" id="KW-0770">Synapse</keyword>
<feature type="transmembrane region" description="Helical" evidence="9">
    <location>
        <begin position="142"/>
        <end position="168"/>
    </location>
</feature>
<dbReference type="PROSITE" id="PS50850">
    <property type="entry name" value="MFS"/>
    <property type="match status" value="1"/>
</dbReference>
<accession>A0AAX6SF39</accession>
<keyword evidence="6 9" id="KW-0472">Membrane</keyword>
<dbReference type="GeneID" id="101725317"/>
<dbReference type="RefSeq" id="XP_021108041.1">
    <property type="nucleotide sequence ID" value="XM_021252382.1"/>
</dbReference>
<dbReference type="AlphaFoldDB" id="A0AAX6SF39"/>
<dbReference type="Gene3D" id="1.20.1250.20">
    <property type="entry name" value="MFS general substrate transporter like domains"/>
    <property type="match status" value="1"/>
</dbReference>
<dbReference type="Pfam" id="PF07690">
    <property type="entry name" value="MFS_1"/>
    <property type="match status" value="1"/>
</dbReference>
<evidence type="ECO:0000259" key="10">
    <source>
        <dbReference type="PROSITE" id="PS50850"/>
    </source>
</evidence>
<feature type="transmembrane region" description="Helical" evidence="9">
    <location>
        <begin position="80"/>
        <end position="102"/>
    </location>
</feature>
<dbReference type="GO" id="GO:0030672">
    <property type="term" value="C:synaptic vesicle membrane"/>
    <property type="evidence" value="ECO:0007669"/>
    <property type="project" value="UniProtKB-SubCell"/>
</dbReference>
<evidence type="ECO:0000256" key="8">
    <source>
        <dbReference type="SAM" id="MobiDB-lite"/>
    </source>
</evidence>
<comment type="subcellular location">
    <subcellularLocation>
        <location evidence="1">Cytoplasmic vesicle</location>
        <location evidence="1">Secretory vesicle</location>
        <location evidence="1">Synaptic vesicle membrane</location>
        <topology evidence="1">Multi-pass membrane protein</topology>
    </subcellularLocation>
</comment>
<dbReference type="SUPFAM" id="SSF103473">
    <property type="entry name" value="MFS general substrate transporter"/>
    <property type="match status" value="1"/>
</dbReference>
<evidence type="ECO:0000256" key="3">
    <source>
        <dbReference type="ARBA" id="ARBA00022692"/>
    </source>
</evidence>
<dbReference type="InterPro" id="IPR011701">
    <property type="entry name" value="MFS"/>
</dbReference>
<feature type="transmembrane region" description="Helical" evidence="9">
    <location>
        <begin position="216"/>
        <end position="238"/>
    </location>
</feature>
<reference evidence="12" key="1">
    <citation type="submission" date="2025-08" db="UniProtKB">
        <authorList>
            <consortium name="RefSeq"/>
        </authorList>
    </citation>
    <scope>IDENTIFICATION</scope>
</reference>
<evidence type="ECO:0000256" key="9">
    <source>
        <dbReference type="SAM" id="Phobius"/>
    </source>
</evidence>
<name>A0AAX6SF39_HETGA</name>
<feature type="transmembrane region" description="Helical" evidence="9">
    <location>
        <begin position="114"/>
        <end position="136"/>
    </location>
</feature>
<evidence type="ECO:0000256" key="2">
    <source>
        <dbReference type="ARBA" id="ARBA00022448"/>
    </source>
</evidence>
<organism evidence="11 12">
    <name type="scientific">Heterocephalus glaber</name>
    <name type="common">Naked mole rat</name>
    <dbReference type="NCBI Taxonomy" id="10181"/>
    <lineage>
        <taxon>Eukaryota</taxon>
        <taxon>Metazoa</taxon>
        <taxon>Chordata</taxon>
        <taxon>Craniata</taxon>
        <taxon>Vertebrata</taxon>
        <taxon>Euteleostomi</taxon>
        <taxon>Mammalia</taxon>
        <taxon>Eutheria</taxon>
        <taxon>Euarchontoglires</taxon>
        <taxon>Glires</taxon>
        <taxon>Rodentia</taxon>
        <taxon>Hystricomorpha</taxon>
        <taxon>Bathyergidae</taxon>
        <taxon>Heterocephalus</taxon>
    </lineage>
</organism>
<proteinExistence type="predicted"/>
<gene>
    <name evidence="12" type="primary">LOC101725317</name>
</gene>
<evidence type="ECO:0000256" key="1">
    <source>
        <dbReference type="ARBA" id="ARBA00004644"/>
    </source>
</evidence>
<evidence type="ECO:0000313" key="12">
    <source>
        <dbReference type="RefSeq" id="XP_021108041.1"/>
    </source>
</evidence>
<feature type="transmembrane region" description="Helical" evidence="9">
    <location>
        <begin position="49"/>
        <end position="74"/>
    </location>
</feature>
<dbReference type="Proteomes" id="UP000694906">
    <property type="component" value="Unplaced"/>
</dbReference>
<feature type="region of interest" description="Disordered" evidence="8">
    <location>
        <begin position="1"/>
        <end position="34"/>
    </location>
</feature>
<keyword evidence="2" id="KW-0813">Transport</keyword>
<sequence length="265" mass="28882">MLGSGQAAPTARQRPPPDPAAGRRPRSRPESDPGEHSFWKLVMLPKVSLISFTLISMSLCFGFLDPILSLFVLSKFNLPAGYLGLVFLGLALSYTISSPLFGLLSDKMPYLRKWLLVFGNLITAVCFMLLGPTPIVHIKSQMWLLVLILVFNGVIAGMSTIPTFLEVLSCAYENGFEEGLSTLGLVSGLTSAMWSAGTFIGPMLGGFLYEKIGFEWAAACGGLWPLTSGLAMGLFYFLEDSRRRSKPQSFDGTEEEEAALLPLRV</sequence>
<dbReference type="PANTHER" id="PTHR23506:SF26">
    <property type="entry name" value="MFS-TYPE TRANSPORTER SLC18B1"/>
    <property type="match status" value="1"/>
</dbReference>